<name>A0AA88AD21_FICCA</name>
<keyword evidence="3" id="KW-0677">Repeat</keyword>
<evidence type="ECO:0000256" key="3">
    <source>
        <dbReference type="ARBA" id="ARBA00022737"/>
    </source>
</evidence>
<dbReference type="FunFam" id="3.80.10.10:FF:000933">
    <property type="entry name" value="RNI-like superfamily protein"/>
    <property type="match status" value="1"/>
</dbReference>
<dbReference type="EMBL" id="BTGU01000013">
    <property type="protein sequence ID" value="GMN41686.1"/>
    <property type="molecule type" value="Genomic_DNA"/>
</dbReference>
<keyword evidence="5" id="KW-1185">Reference proteome</keyword>
<sequence>MASTSAISLCSLPKVSLRPHSHKQRRVQVLGGPRLGYPATSFSFRRNRSLLRFRSLVVKVSDSSRAEGGARRSASGRRVYRQSQSQSSLSAAPVQQVAKVVVPAGMFFAVTFDQGGGRAVSAFPIPAPPTFGIGLYSHPHHSPSSLPYLGRILAGNIVIPIKFAKNLPSRTVFGGQHYSVTHRSESLTVLWKVVEKLLTPKSKRASNAEQKTHAQGLKWSFAPGTNLLSGRGAKIDRESKERLNEFAKELRAFSVVDMTGCNFGDEGLVFLAERLAYNQTLEGVSFAGNGITATGLKAFDGILQSNITLKTLDLSGNPIGDEGAKCLSDILAGNSGITKLQLNSTNLGDEGAKAIAELLKKNSSLCYVELNNNMIDYAVWKPLNGFTSLAGALLENKTIRDIQLNGNYGGALGANALAKGLEGNKSLKELHLHGNSIGDEGIRALMSGLSQHKGGKLTRLEIGNNSISAKGAFHVAEYVKKNKSLLLLNISMNDIGDEGAEKIGDALKENRSIRSIDLAGNNIHVQGVGAIASALKDNSIVTVLEIGYNPIGPEGAKVFADVLKFHGNINILKLGWCQIGAKGAESIADMLKYNSTLSELDLRGNGLRDEGAICLARSLKVVNEALSSLDLGFNEIRDDGAFAIAQALKANEDVRITSLNLSRNLMTKFGQSALTDARDHVYEMTEKEVYVIF</sequence>
<dbReference type="GO" id="GO:0031267">
    <property type="term" value="F:small GTPase binding"/>
    <property type="evidence" value="ECO:0007669"/>
    <property type="project" value="TreeGrafter"/>
</dbReference>
<evidence type="ECO:0000256" key="1">
    <source>
        <dbReference type="ARBA" id="ARBA00022468"/>
    </source>
</evidence>
<dbReference type="FunFam" id="3.80.10.10:FF:001374">
    <property type="entry name" value="RNI-like superfamily protein"/>
    <property type="match status" value="1"/>
</dbReference>
<keyword evidence="2" id="KW-0433">Leucine-rich repeat</keyword>
<dbReference type="SMART" id="SM00368">
    <property type="entry name" value="LRR_RI"/>
    <property type="match status" value="12"/>
</dbReference>
<dbReference type="GO" id="GO:0006913">
    <property type="term" value="P:nucleocytoplasmic transport"/>
    <property type="evidence" value="ECO:0007669"/>
    <property type="project" value="TreeGrafter"/>
</dbReference>
<dbReference type="Proteomes" id="UP001187192">
    <property type="component" value="Unassembled WGS sequence"/>
</dbReference>
<dbReference type="GO" id="GO:0005096">
    <property type="term" value="F:GTPase activator activity"/>
    <property type="evidence" value="ECO:0007669"/>
    <property type="project" value="UniProtKB-KW"/>
</dbReference>
<accession>A0AA88AD21</accession>
<dbReference type="PANTHER" id="PTHR24113">
    <property type="entry name" value="RAN GTPASE-ACTIVATING PROTEIN 1"/>
    <property type="match status" value="1"/>
</dbReference>
<dbReference type="GO" id="GO:0005634">
    <property type="term" value="C:nucleus"/>
    <property type="evidence" value="ECO:0007669"/>
    <property type="project" value="TreeGrafter"/>
</dbReference>
<evidence type="ECO:0000256" key="2">
    <source>
        <dbReference type="ARBA" id="ARBA00022614"/>
    </source>
</evidence>
<reference evidence="4" key="1">
    <citation type="submission" date="2023-07" db="EMBL/GenBank/DDBJ databases">
        <title>draft genome sequence of fig (Ficus carica).</title>
        <authorList>
            <person name="Takahashi T."/>
            <person name="Nishimura K."/>
        </authorList>
    </citation>
    <scope>NUCLEOTIDE SEQUENCE</scope>
</reference>
<dbReference type="PANTHER" id="PTHR24113:SF12">
    <property type="entry name" value="RAN GTPASE-ACTIVATING PROTEIN 1"/>
    <property type="match status" value="1"/>
</dbReference>
<proteinExistence type="predicted"/>
<dbReference type="InterPro" id="IPR027038">
    <property type="entry name" value="RanGap"/>
</dbReference>
<dbReference type="InterPro" id="IPR001611">
    <property type="entry name" value="Leu-rich_rpt"/>
</dbReference>
<evidence type="ECO:0000313" key="5">
    <source>
        <dbReference type="Proteomes" id="UP001187192"/>
    </source>
</evidence>
<organism evidence="4 5">
    <name type="scientific">Ficus carica</name>
    <name type="common">Common fig</name>
    <dbReference type="NCBI Taxonomy" id="3494"/>
    <lineage>
        <taxon>Eukaryota</taxon>
        <taxon>Viridiplantae</taxon>
        <taxon>Streptophyta</taxon>
        <taxon>Embryophyta</taxon>
        <taxon>Tracheophyta</taxon>
        <taxon>Spermatophyta</taxon>
        <taxon>Magnoliopsida</taxon>
        <taxon>eudicotyledons</taxon>
        <taxon>Gunneridae</taxon>
        <taxon>Pentapetalae</taxon>
        <taxon>rosids</taxon>
        <taxon>fabids</taxon>
        <taxon>Rosales</taxon>
        <taxon>Moraceae</taxon>
        <taxon>Ficeae</taxon>
        <taxon>Ficus</taxon>
    </lineage>
</organism>
<dbReference type="AlphaFoldDB" id="A0AA88AD21"/>
<protein>
    <recommendedName>
        <fullName evidence="6">Protein NLRC3</fullName>
    </recommendedName>
</protein>
<dbReference type="Pfam" id="PF13516">
    <property type="entry name" value="LRR_6"/>
    <property type="match status" value="11"/>
</dbReference>
<evidence type="ECO:0000313" key="4">
    <source>
        <dbReference type="EMBL" id="GMN41686.1"/>
    </source>
</evidence>
<dbReference type="GO" id="GO:0005829">
    <property type="term" value="C:cytosol"/>
    <property type="evidence" value="ECO:0007669"/>
    <property type="project" value="TreeGrafter"/>
</dbReference>
<dbReference type="GO" id="GO:0048471">
    <property type="term" value="C:perinuclear region of cytoplasm"/>
    <property type="evidence" value="ECO:0007669"/>
    <property type="project" value="TreeGrafter"/>
</dbReference>
<keyword evidence="1" id="KW-0343">GTPase activation</keyword>
<gene>
    <name evidence="4" type="ORF">TIFTF001_010907</name>
</gene>
<dbReference type="SUPFAM" id="SSF52047">
    <property type="entry name" value="RNI-like"/>
    <property type="match status" value="2"/>
</dbReference>
<dbReference type="Gene3D" id="3.80.10.10">
    <property type="entry name" value="Ribonuclease Inhibitor"/>
    <property type="match status" value="4"/>
</dbReference>
<dbReference type="InterPro" id="IPR032675">
    <property type="entry name" value="LRR_dom_sf"/>
</dbReference>
<comment type="caution">
    <text evidence="4">The sequence shown here is derived from an EMBL/GenBank/DDBJ whole genome shotgun (WGS) entry which is preliminary data.</text>
</comment>
<evidence type="ECO:0008006" key="6">
    <source>
        <dbReference type="Google" id="ProtNLM"/>
    </source>
</evidence>